<keyword evidence="2" id="KW-1185">Reference proteome</keyword>
<reference evidence="1 2" key="1">
    <citation type="journal article" date="2016" name="Front. Microbiol.">
        <title>Single-Cell (Meta-)Genomics of a Dimorphic Candidatus Thiomargarita nelsonii Reveals Genomic Plasticity.</title>
        <authorList>
            <person name="Flood B.E."/>
            <person name="Fliss P."/>
            <person name="Jones D.S."/>
            <person name="Dick G.J."/>
            <person name="Jain S."/>
            <person name="Kaster A.K."/>
            <person name="Winkel M."/>
            <person name="Mussmann M."/>
            <person name="Bailey J."/>
        </authorList>
    </citation>
    <scope>NUCLEOTIDE SEQUENCE [LARGE SCALE GENOMIC DNA]</scope>
    <source>
        <strain evidence="1">Hydrate Ridge</strain>
    </source>
</reference>
<dbReference type="EMBL" id="JSZA02000009">
    <property type="protein sequence ID" value="TGO03612.1"/>
    <property type="molecule type" value="Genomic_DNA"/>
</dbReference>
<sequence length="71" mass="7755">MSATKNQEVSHDVGLRISWTNRPAVSIPTVSYGGHAQIRAPSTPTDRENYAHFDDNSVKAVSEQPVFVETG</sequence>
<accession>A0A4E0R5J4</accession>
<evidence type="ECO:0000313" key="2">
    <source>
        <dbReference type="Proteomes" id="UP000030428"/>
    </source>
</evidence>
<dbReference type="Proteomes" id="UP000030428">
    <property type="component" value="Unassembled WGS sequence"/>
</dbReference>
<gene>
    <name evidence="1" type="ORF">PN36_03090</name>
</gene>
<proteinExistence type="predicted"/>
<protein>
    <submittedName>
        <fullName evidence="1">Uncharacterized protein</fullName>
    </submittedName>
</protein>
<name>A0A4E0R5J4_9GAMM</name>
<organism evidence="1 2">
    <name type="scientific">Candidatus Thiomargarita nelsonii</name>
    <dbReference type="NCBI Taxonomy" id="1003181"/>
    <lineage>
        <taxon>Bacteria</taxon>
        <taxon>Pseudomonadati</taxon>
        <taxon>Pseudomonadota</taxon>
        <taxon>Gammaproteobacteria</taxon>
        <taxon>Thiotrichales</taxon>
        <taxon>Thiotrichaceae</taxon>
        <taxon>Thiomargarita</taxon>
    </lineage>
</organism>
<evidence type="ECO:0000313" key="1">
    <source>
        <dbReference type="EMBL" id="TGO03612.1"/>
    </source>
</evidence>
<dbReference type="AlphaFoldDB" id="A0A4E0R5J4"/>
<comment type="caution">
    <text evidence="1">The sequence shown here is derived from an EMBL/GenBank/DDBJ whole genome shotgun (WGS) entry which is preliminary data.</text>
</comment>